<dbReference type="EMBL" id="JAAXKY010000064">
    <property type="protein sequence ID" value="NMH79303.1"/>
    <property type="molecule type" value="Genomic_DNA"/>
</dbReference>
<evidence type="ECO:0000313" key="1">
    <source>
        <dbReference type="EMBL" id="NMH79303.1"/>
    </source>
</evidence>
<dbReference type="SUPFAM" id="SSF50475">
    <property type="entry name" value="FMN-binding split barrel"/>
    <property type="match status" value="1"/>
</dbReference>
<name>A0ABX1RG09_9PSEU</name>
<sequence>MLATPHLGGAMSRFLADRDLAILTGRDDAGELWTSPLLGWPGFLVAHDSTLTVRTAPSAGEPLYRLPEGQPVAVMALDLAIRRRIRLNGTLTREGEHELEISLHQAYGNCPRYIQQRHLRHGDVEDAGGHTVTHRYGNLRPEHIALIGRADTFILGTTHPTHGTDTSHRGGSPGFVRVEESGELWWPDYPGNNLFNSLGNIITDPTTALLFLDFTTGTALQISGRSALEWVRPGAAGDDAETGRRVHFTPVHVAVTSGLPFTALDLASSRDNPTLT</sequence>
<reference evidence="1 2" key="1">
    <citation type="submission" date="2020-04" db="EMBL/GenBank/DDBJ databases">
        <authorList>
            <person name="Klaysubun C."/>
            <person name="Duangmal K."/>
            <person name="Lipun K."/>
        </authorList>
    </citation>
    <scope>NUCLEOTIDE SEQUENCE [LARGE SCALE GENOMIC DNA]</scope>
    <source>
        <strain evidence="1 2">JCM 11839</strain>
    </source>
</reference>
<dbReference type="InterPro" id="IPR012349">
    <property type="entry name" value="Split_barrel_FMN-bd"/>
</dbReference>
<dbReference type="Proteomes" id="UP001296706">
    <property type="component" value="Unassembled WGS sequence"/>
</dbReference>
<dbReference type="Gene3D" id="2.30.110.10">
    <property type="entry name" value="Electron Transport, Fmn-binding Protein, Chain A"/>
    <property type="match status" value="1"/>
</dbReference>
<dbReference type="PANTHER" id="PTHR42815:SF2">
    <property type="entry name" value="FAD-BINDING, PUTATIVE (AFU_ORTHOLOGUE AFUA_6G07600)-RELATED"/>
    <property type="match status" value="1"/>
</dbReference>
<proteinExistence type="predicted"/>
<protein>
    <submittedName>
        <fullName evidence="1">Pyridoxamine 5'-phosphate oxidase</fullName>
    </submittedName>
</protein>
<keyword evidence="2" id="KW-1185">Reference proteome</keyword>
<gene>
    <name evidence="1" type="ORF">HF577_19680</name>
</gene>
<comment type="caution">
    <text evidence="1">The sequence shown here is derived from an EMBL/GenBank/DDBJ whole genome shotgun (WGS) entry which is preliminary data.</text>
</comment>
<organism evidence="1 2">
    <name type="scientific">Pseudonocardia xinjiangensis</name>
    <dbReference type="NCBI Taxonomy" id="75289"/>
    <lineage>
        <taxon>Bacteria</taxon>
        <taxon>Bacillati</taxon>
        <taxon>Actinomycetota</taxon>
        <taxon>Actinomycetes</taxon>
        <taxon>Pseudonocardiales</taxon>
        <taxon>Pseudonocardiaceae</taxon>
        <taxon>Pseudonocardia</taxon>
    </lineage>
</organism>
<evidence type="ECO:0000313" key="2">
    <source>
        <dbReference type="Proteomes" id="UP001296706"/>
    </source>
</evidence>
<dbReference type="PANTHER" id="PTHR42815">
    <property type="entry name" value="FAD-BINDING, PUTATIVE (AFU_ORTHOLOGUE AFUA_6G07600)-RELATED"/>
    <property type="match status" value="1"/>
</dbReference>
<accession>A0ABX1RG09</accession>